<sequence length="234" mass="26902">MKINCIVIDDEPLARMGVVDYIQKVKFLNLMGEFKSAIEAKEFLEDHPVDLMFLDINMPKMNGLDFLRSIAQPPKVIFTTAYREYATESYDLDGVDYLLKPIAFDRFLKAVNKVYDLFEVQEETGTDDHFFVKVDGVIKRVLLDNLCYIEGMKDYVRIYQTDASELITLVSLKQMEQRLPDNFIRVHRSFIVAADKVEEIEGNVLKVGGSEIPMAPQLRTSVLDKIMGGKFLKR</sequence>
<comment type="caution">
    <text evidence="4">The sequence shown here is derived from an EMBL/GenBank/DDBJ whole genome shotgun (WGS) entry which is preliminary data.</text>
</comment>
<dbReference type="Pfam" id="PF00072">
    <property type="entry name" value="Response_reg"/>
    <property type="match status" value="1"/>
</dbReference>
<dbReference type="SMART" id="SM00850">
    <property type="entry name" value="LytTR"/>
    <property type="match status" value="1"/>
</dbReference>
<reference evidence="4 5" key="1">
    <citation type="submission" date="2016-08" db="EMBL/GenBank/DDBJ databases">
        <title>Draft genome of Fabibacter sp. strain SK-8.</title>
        <authorList>
            <person name="Wong S.-K."/>
            <person name="Hamasaki K."/>
            <person name="Yoshizawa S."/>
        </authorList>
    </citation>
    <scope>NUCLEOTIDE SEQUENCE [LARGE SCALE GENOMIC DNA]</scope>
    <source>
        <strain evidence="4 5">SK-8</strain>
    </source>
</reference>
<dbReference type="AlphaFoldDB" id="A0A1E5T232"/>
<dbReference type="Gene3D" id="2.40.50.1020">
    <property type="entry name" value="LytTr DNA-binding domain"/>
    <property type="match status" value="1"/>
</dbReference>
<proteinExistence type="predicted"/>
<evidence type="ECO:0000259" key="3">
    <source>
        <dbReference type="PROSITE" id="PS50930"/>
    </source>
</evidence>
<feature type="domain" description="Response regulatory" evidence="2">
    <location>
        <begin position="4"/>
        <end position="115"/>
    </location>
</feature>
<feature type="modified residue" description="4-aspartylphosphate" evidence="1">
    <location>
        <position position="55"/>
    </location>
</feature>
<dbReference type="InterPro" id="IPR046947">
    <property type="entry name" value="LytR-like"/>
</dbReference>
<dbReference type="PROSITE" id="PS50110">
    <property type="entry name" value="RESPONSE_REGULATORY"/>
    <property type="match status" value="1"/>
</dbReference>
<keyword evidence="5" id="KW-1185">Reference proteome</keyword>
<evidence type="ECO:0008006" key="6">
    <source>
        <dbReference type="Google" id="ProtNLM"/>
    </source>
</evidence>
<dbReference type="SMART" id="SM00448">
    <property type="entry name" value="REC"/>
    <property type="match status" value="1"/>
</dbReference>
<accession>A0A1E5T232</accession>
<name>A0A1E5T232_9BACT</name>
<dbReference type="Pfam" id="PF04397">
    <property type="entry name" value="LytTR"/>
    <property type="match status" value="1"/>
</dbReference>
<protein>
    <recommendedName>
        <fullName evidence="6">DNA-binding response regulator</fullName>
    </recommendedName>
</protein>
<dbReference type="GO" id="GO:0003677">
    <property type="term" value="F:DNA binding"/>
    <property type="evidence" value="ECO:0007669"/>
    <property type="project" value="InterPro"/>
</dbReference>
<dbReference type="Gene3D" id="3.40.50.2300">
    <property type="match status" value="1"/>
</dbReference>
<dbReference type="PANTHER" id="PTHR37299:SF1">
    <property type="entry name" value="STAGE 0 SPORULATION PROTEIN A HOMOLOG"/>
    <property type="match status" value="1"/>
</dbReference>
<dbReference type="GO" id="GO:0000156">
    <property type="term" value="F:phosphorelay response regulator activity"/>
    <property type="evidence" value="ECO:0007669"/>
    <property type="project" value="InterPro"/>
</dbReference>
<gene>
    <name evidence="4" type="ORF">BFP71_18365</name>
</gene>
<dbReference type="InterPro" id="IPR001789">
    <property type="entry name" value="Sig_transdc_resp-reg_receiver"/>
</dbReference>
<keyword evidence="1" id="KW-0597">Phosphoprotein</keyword>
<dbReference type="SUPFAM" id="SSF52172">
    <property type="entry name" value="CheY-like"/>
    <property type="match status" value="1"/>
</dbReference>
<evidence type="ECO:0000256" key="1">
    <source>
        <dbReference type="PROSITE-ProRule" id="PRU00169"/>
    </source>
</evidence>
<dbReference type="PANTHER" id="PTHR37299">
    <property type="entry name" value="TRANSCRIPTIONAL REGULATOR-RELATED"/>
    <property type="match status" value="1"/>
</dbReference>
<dbReference type="RefSeq" id="WP_069836861.1">
    <property type="nucleotide sequence ID" value="NZ_MDGQ01000005.1"/>
</dbReference>
<dbReference type="InterPro" id="IPR011006">
    <property type="entry name" value="CheY-like_superfamily"/>
</dbReference>
<dbReference type="PROSITE" id="PS50930">
    <property type="entry name" value="HTH_LYTTR"/>
    <property type="match status" value="1"/>
</dbReference>
<dbReference type="STRING" id="1563681.BFP71_18365"/>
<dbReference type="InterPro" id="IPR007492">
    <property type="entry name" value="LytTR_DNA-bd_dom"/>
</dbReference>
<evidence type="ECO:0000313" key="5">
    <source>
        <dbReference type="Proteomes" id="UP000095552"/>
    </source>
</evidence>
<feature type="domain" description="HTH LytTR-type" evidence="3">
    <location>
        <begin position="130"/>
        <end position="201"/>
    </location>
</feature>
<organism evidence="4 5">
    <name type="scientific">Roseivirga misakiensis</name>
    <dbReference type="NCBI Taxonomy" id="1563681"/>
    <lineage>
        <taxon>Bacteria</taxon>
        <taxon>Pseudomonadati</taxon>
        <taxon>Bacteroidota</taxon>
        <taxon>Cytophagia</taxon>
        <taxon>Cytophagales</taxon>
        <taxon>Roseivirgaceae</taxon>
        <taxon>Roseivirga</taxon>
    </lineage>
</organism>
<dbReference type="EMBL" id="MDGQ01000005">
    <property type="protein sequence ID" value="OEK05357.1"/>
    <property type="molecule type" value="Genomic_DNA"/>
</dbReference>
<evidence type="ECO:0000259" key="2">
    <source>
        <dbReference type="PROSITE" id="PS50110"/>
    </source>
</evidence>
<dbReference type="Proteomes" id="UP000095552">
    <property type="component" value="Unassembled WGS sequence"/>
</dbReference>
<evidence type="ECO:0000313" key="4">
    <source>
        <dbReference type="EMBL" id="OEK05357.1"/>
    </source>
</evidence>